<evidence type="ECO:0000256" key="1">
    <source>
        <dbReference type="SAM" id="MobiDB-lite"/>
    </source>
</evidence>
<feature type="compositionally biased region" description="Acidic residues" evidence="1">
    <location>
        <begin position="9"/>
        <end position="35"/>
    </location>
</feature>
<feature type="non-terminal residue" evidence="2">
    <location>
        <position position="1"/>
    </location>
</feature>
<dbReference type="AlphaFoldDB" id="A0A699VND3"/>
<proteinExistence type="predicted"/>
<reference evidence="2" key="1">
    <citation type="journal article" date="2019" name="Sci. Rep.">
        <title>Draft genome of Tanacetum cinerariifolium, the natural source of mosquito coil.</title>
        <authorList>
            <person name="Yamashiro T."/>
            <person name="Shiraishi A."/>
            <person name="Satake H."/>
            <person name="Nakayama K."/>
        </authorList>
    </citation>
    <scope>NUCLEOTIDE SEQUENCE</scope>
</reference>
<dbReference type="EMBL" id="BKCJ011480930">
    <property type="protein sequence ID" value="GFD37115.1"/>
    <property type="molecule type" value="Genomic_DNA"/>
</dbReference>
<feature type="compositionally biased region" description="Polar residues" evidence="1">
    <location>
        <begin position="97"/>
        <end position="107"/>
    </location>
</feature>
<organism evidence="2">
    <name type="scientific">Tanacetum cinerariifolium</name>
    <name type="common">Dalmatian daisy</name>
    <name type="synonym">Chrysanthemum cinerariifolium</name>
    <dbReference type="NCBI Taxonomy" id="118510"/>
    <lineage>
        <taxon>Eukaryota</taxon>
        <taxon>Viridiplantae</taxon>
        <taxon>Streptophyta</taxon>
        <taxon>Embryophyta</taxon>
        <taxon>Tracheophyta</taxon>
        <taxon>Spermatophyta</taxon>
        <taxon>Magnoliopsida</taxon>
        <taxon>eudicotyledons</taxon>
        <taxon>Gunneridae</taxon>
        <taxon>Pentapetalae</taxon>
        <taxon>asterids</taxon>
        <taxon>campanulids</taxon>
        <taxon>Asterales</taxon>
        <taxon>Asteraceae</taxon>
        <taxon>Asteroideae</taxon>
        <taxon>Anthemideae</taxon>
        <taxon>Anthemidinae</taxon>
        <taxon>Tanacetum</taxon>
    </lineage>
</organism>
<name>A0A699VND3_TANCI</name>
<protein>
    <submittedName>
        <fullName evidence="2">Uncharacterized protein</fullName>
    </submittedName>
</protein>
<gene>
    <name evidence="2" type="ORF">Tci_909084</name>
</gene>
<evidence type="ECO:0000313" key="2">
    <source>
        <dbReference type="EMBL" id="GFD37115.1"/>
    </source>
</evidence>
<comment type="caution">
    <text evidence="2">The sequence shown here is derived from an EMBL/GenBank/DDBJ whole genome shotgun (WGS) entry which is preliminary data.</text>
</comment>
<sequence>SEGEKTDESDNDDDDQEEAEKVNDDDDKDKEDESFDLIPRTPKESEDDGNGEEYQGLRISEEERMQEEEEADKIYRDVDINQGRGLQVSQDIEDSHVTLTSTHSDGL</sequence>
<accession>A0A699VND3</accession>
<feature type="region of interest" description="Disordered" evidence="1">
    <location>
        <begin position="1"/>
        <end position="107"/>
    </location>
</feature>